<dbReference type="EMBL" id="BART01009777">
    <property type="protein sequence ID" value="GAG80805.1"/>
    <property type="molecule type" value="Genomic_DNA"/>
</dbReference>
<proteinExistence type="predicted"/>
<name>X1ADZ7_9ZZZZ</name>
<sequence>MVTLGQLTKKVEFLEKRVKQIMKMLQMVPIVAPWEWES</sequence>
<protein>
    <submittedName>
        <fullName evidence="1">Uncharacterized protein</fullName>
    </submittedName>
</protein>
<accession>X1ADZ7</accession>
<comment type="caution">
    <text evidence="1">The sequence shown here is derived from an EMBL/GenBank/DDBJ whole genome shotgun (WGS) entry which is preliminary data.</text>
</comment>
<dbReference type="AlphaFoldDB" id="X1ADZ7"/>
<evidence type="ECO:0000313" key="1">
    <source>
        <dbReference type="EMBL" id="GAG80805.1"/>
    </source>
</evidence>
<gene>
    <name evidence="1" type="ORF">S01H4_21552</name>
</gene>
<reference evidence="1" key="1">
    <citation type="journal article" date="2014" name="Front. Microbiol.">
        <title>High frequency of phylogenetically diverse reductive dehalogenase-homologous genes in deep subseafloor sedimentary metagenomes.</title>
        <authorList>
            <person name="Kawai M."/>
            <person name="Futagami T."/>
            <person name="Toyoda A."/>
            <person name="Takaki Y."/>
            <person name="Nishi S."/>
            <person name="Hori S."/>
            <person name="Arai W."/>
            <person name="Tsubouchi T."/>
            <person name="Morono Y."/>
            <person name="Uchiyama I."/>
            <person name="Ito T."/>
            <person name="Fujiyama A."/>
            <person name="Inagaki F."/>
            <person name="Takami H."/>
        </authorList>
    </citation>
    <scope>NUCLEOTIDE SEQUENCE</scope>
    <source>
        <strain evidence="1">Expedition CK06-06</strain>
    </source>
</reference>
<feature type="non-terminal residue" evidence="1">
    <location>
        <position position="38"/>
    </location>
</feature>
<organism evidence="1">
    <name type="scientific">marine sediment metagenome</name>
    <dbReference type="NCBI Taxonomy" id="412755"/>
    <lineage>
        <taxon>unclassified sequences</taxon>
        <taxon>metagenomes</taxon>
        <taxon>ecological metagenomes</taxon>
    </lineage>
</organism>